<organism evidence="1 2">
    <name type="scientific">Glarea lozoyensis (strain ATCC 74030 / MF5533)</name>
    <dbReference type="NCBI Taxonomy" id="1104152"/>
    <lineage>
        <taxon>Eukaryota</taxon>
        <taxon>Fungi</taxon>
        <taxon>Dikarya</taxon>
        <taxon>Ascomycota</taxon>
        <taxon>Pezizomycotina</taxon>
        <taxon>Leotiomycetes</taxon>
        <taxon>Helotiales</taxon>
        <taxon>Helotiaceae</taxon>
        <taxon>Glarea</taxon>
    </lineage>
</organism>
<dbReference type="HOGENOM" id="CLU_2740244_0_0_1"/>
<dbReference type="Proteomes" id="UP000005446">
    <property type="component" value="Unassembled WGS sequence"/>
</dbReference>
<evidence type="ECO:0000313" key="1">
    <source>
        <dbReference type="EMBL" id="EHK99808.1"/>
    </source>
</evidence>
<sequence>MSNLVYIPPYPRIFVTDTLGEHLCDKVWKFTNVVEAGRRGWNSIKIASKANVVISDQLPYMHDVSNDMGKC</sequence>
<name>H0ENU0_GLAL7</name>
<gene>
    <name evidence="1" type="ORF">M7I_4303</name>
</gene>
<protein>
    <submittedName>
        <fullName evidence="1">Uncharacterized protein</fullName>
    </submittedName>
</protein>
<accession>H0ENU0</accession>
<reference evidence="1 2" key="1">
    <citation type="journal article" date="2012" name="Eukaryot. Cell">
        <title>Genome sequence of the fungus Glarea lozoyensis: the first genome sequence of a species from the Helotiaceae family.</title>
        <authorList>
            <person name="Youssar L."/>
            <person name="Gruening B.A."/>
            <person name="Erxleben A."/>
            <person name="Guenther S."/>
            <person name="Huettel W."/>
        </authorList>
    </citation>
    <scope>NUCLEOTIDE SEQUENCE [LARGE SCALE GENOMIC DNA]</scope>
    <source>
        <strain evidence="2">ATCC 74030 / MF5533</strain>
    </source>
</reference>
<proteinExistence type="predicted"/>
<evidence type="ECO:0000313" key="2">
    <source>
        <dbReference type="Proteomes" id="UP000005446"/>
    </source>
</evidence>
<comment type="caution">
    <text evidence="1">The sequence shown here is derived from an EMBL/GenBank/DDBJ whole genome shotgun (WGS) entry which is preliminary data.</text>
</comment>
<dbReference type="InParanoid" id="H0ENU0"/>
<dbReference type="EMBL" id="AGUE01000106">
    <property type="protein sequence ID" value="EHK99808.1"/>
    <property type="molecule type" value="Genomic_DNA"/>
</dbReference>
<dbReference type="AlphaFoldDB" id="H0ENU0"/>
<keyword evidence="2" id="KW-1185">Reference proteome</keyword>